<dbReference type="GO" id="GO:0006511">
    <property type="term" value="P:ubiquitin-dependent protein catabolic process"/>
    <property type="evidence" value="ECO:0007669"/>
    <property type="project" value="TreeGrafter"/>
</dbReference>
<gene>
    <name evidence="6" type="ORF">TM35_000151970</name>
</gene>
<evidence type="ECO:0000313" key="7">
    <source>
        <dbReference type="Proteomes" id="UP000192257"/>
    </source>
</evidence>
<dbReference type="Proteomes" id="UP000192257">
    <property type="component" value="Unassembled WGS sequence"/>
</dbReference>
<feature type="domain" description="RING-type" evidence="5">
    <location>
        <begin position="15"/>
        <end position="50"/>
    </location>
</feature>
<organism evidence="6 7">
    <name type="scientific">Trypanosoma theileri</name>
    <dbReference type="NCBI Taxonomy" id="67003"/>
    <lineage>
        <taxon>Eukaryota</taxon>
        <taxon>Discoba</taxon>
        <taxon>Euglenozoa</taxon>
        <taxon>Kinetoplastea</taxon>
        <taxon>Metakinetoplastina</taxon>
        <taxon>Trypanosomatida</taxon>
        <taxon>Trypanosomatidae</taxon>
        <taxon>Trypanosoma</taxon>
    </lineage>
</organism>
<keyword evidence="3" id="KW-0862">Zinc</keyword>
<dbReference type="GO" id="GO:0000209">
    <property type="term" value="P:protein polyubiquitination"/>
    <property type="evidence" value="ECO:0007669"/>
    <property type="project" value="TreeGrafter"/>
</dbReference>
<dbReference type="InterPro" id="IPR017907">
    <property type="entry name" value="Znf_RING_CS"/>
</dbReference>
<dbReference type="PROSITE" id="PS00518">
    <property type="entry name" value="ZF_RING_1"/>
    <property type="match status" value="1"/>
</dbReference>
<reference evidence="6 7" key="1">
    <citation type="submission" date="2017-03" db="EMBL/GenBank/DDBJ databases">
        <title>An alternative strategy for trypanosome survival in the mammalian bloodstream revealed through genome and transcriptome analysis of the ubiquitous bovine parasite Trypanosoma (Megatrypanum) theileri.</title>
        <authorList>
            <person name="Kelly S."/>
            <person name="Ivens A."/>
            <person name="Mott A."/>
            <person name="O'Neill E."/>
            <person name="Emms D."/>
            <person name="Macleod O."/>
            <person name="Voorheis P."/>
            <person name="Matthews J."/>
            <person name="Matthews K."/>
            <person name="Carrington M."/>
        </authorList>
    </citation>
    <scope>NUCLEOTIDE SEQUENCE [LARGE SCALE GENOMIC DNA]</scope>
    <source>
        <strain evidence="6">Edinburgh</strain>
    </source>
</reference>
<protein>
    <submittedName>
        <fullName evidence="6">EF hand</fullName>
    </submittedName>
</protein>
<dbReference type="InterPro" id="IPR001841">
    <property type="entry name" value="Znf_RING"/>
</dbReference>
<dbReference type="PANTHER" id="PTHR46016:SF1">
    <property type="entry name" value="RING-TYPE DOMAIN-CONTAINING PROTEIN"/>
    <property type="match status" value="1"/>
</dbReference>
<dbReference type="EMBL" id="NBCO01000015">
    <property type="protein sequence ID" value="ORC88766.1"/>
    <property type="molecule type" value="Genomic_DNA"/>
</dbReference>
<dbReference type="Pfam" id="PF13920">
    <property type="entry name" value="zf-C3HC4_3"/>
    <property type="match status" value="1"/>
</dbReference>
<dbReference type="InterPro" id="IPR013083">
    <property type="entry name" value="Znf_RING/FYVE/PHD"/>
</dbReference>
<sequence length="155" mass="17109">MACCRALETPKDLTCQVCFDSFQQPTQLFVCGHIFCKVCVEGATKCPTCRSQIDYTKPATELIQRAVELLPVVCRSCAWRGTRAGSHSHRCETNNTQTLYSQYPRVSDEELYARATNKSTGSIFQEPGAVQGIPLCQTNLSPNTPASKGNHAKLF</sequence>
<dbReference type="SUPFAM" id="SSF57850">
    <property type="entry name" value="RING/U-box"/>
    <property type="match status" value="1"/>
</dbReference>
<keyword evidence="2 4" id="KW-0863">Zinc-finger</keyword>
<dbReference type="Gene3D" id="3.30.40.10">
    <property type="entry name" value="Zinc/RING finger domain, C3HC4 (zinc finger)"/>
    <property type="match status" value="1"/>
</dbReference>
<dbReference type="RefSeq" id="XP_028882832.1">
    <property type="nucleotide sequence ID" value="XM_029025849.1"/>
</dbReference>
<dbReference type="GO" id="GO:0061630">
    <property type="term" value="F:ubiquitin protein ligase activity"/>
    <property type="evidence" value="ECO:0007669"/>
    <property type="project" value="TreeGrafter"/>
</dbReference>
<name>A0A1X0NVM4_9TRYP</name>
<evidence type="ECO:0000256" key="2">
    <source>
        <dbReference type="ARBA" id="ARBA00022771"/>
    </source>
</evidence>
<dbReference type="InterPro" id="IPR051438">
    <property type="entry name" value="RNF_E3_ubiq-protein_ligase"/>
</dbReference>
<dbReference type="GO" id="GO:0008270">
    <property type="term" value="F:zinc ion binding"/>
    <property type="evidence" value="ECO:0007669"/>
    <property type="project" value="UniProtKB-KW"/>
</dbReference>
<evidence type="ECO:0000256" key="4">
    <source>
        <dbReference type="PROSITE-ProRule" id="PRU00175"/>
    </source>
</evidence>
<keyword evidence="7" id="KW-1185">Reference proteome</keyword>
<dbReference type="GeneID" id="39985629"/>
<dbReference type="PROSITE" id="PS50089">
    <property type="entry name" value="ZF_RING_2"/>
    <property type="match status" value="1"/>
</dbReference>
<accession>A0A1X0NVM4</accession>
<dbReference type="OrthoDB" id="6105938at2759"/>
<dbReference type="VEuPathDB" id="TriTrypDB:TM35_000151970"/>
<evidence type="ECO:0000256" key="1">
    <source>
        <dbReference type="ARBA" id="ARBA00022723"/>
    </source>
</evidence>
<dbReference type="PANTHER" id="PTHR46016">
    <property type="entry name" value="ZINC FINGER, RING/FYVE/PHD-TYPE"/>
    <property type="match status" value="1"/>
</dbReference>
<dbReference type="AlphaFoldDB" id="A0A1X0NVM4"/>
<evidence type="ECO:0000256" key="3">
    <source>
        <dbReference type="ARBA" id="ARBA00022833"/>
    </source>
</evidence>
<dbReference type="SMART" id="SM00184">
    <property type="entry name" value="RING"/>
    <property type="match status" value="1"/>
</dbReference>
<proteinExistence type="predicted"/>
<evidence type="ECO:0000259" key="5">
    <source>
        <dbReference type="PROSITE" id="PS50089"/>
    </source>
</evidence>
<evidence type="ECO:0000313" key="6">
    <source>
        <dbReference type="EMBL" id="ORC88766.1"/>
    </source>
</evidence>
<comment type="caution">
    <text evidence="6">The sequence shown here is derived from an EMBL/GenBank/DDBJ whole genome shotgun (WGS) entry which is preliminary data.</text>
</comment>
<keyword evidence="1" id="KW-0479">Metal-binding</keyword>